<feature type="transmembrane region" description="Helical" evidence="1">
    <location>
        <begin position="630"/>
        <end position="652"/>
    </location>
</feature>
<dbReference type="Proteomes" id="UP000251075">
    <property type="component" value="Unassembled WGS sequence"/>
</dbReference>
<feature type="transmembrane region" description="Helical" evidence="1">
    <location>
        <begin position="470"/>
        <end position="488"/>
    </location>
</feature>
<dbReference type="EMBL" id="PGTO01000007">
    <property type="protein sequence ID" value="RAU21816.1"/>
    <property type="molecule type" value="Genomic_DNA"/>
</dbReference>
<keyword evidence="1" id="KW-1133">Transmembrane helix</keyword>
<evidence type="ECO:0000313" key="3">
    <source>
        <dbReference type="Proteomes" id="UP000251075"/>
    </source>
</evidence>
<evidence type="ECO:0000313" key="2">
    <source>
        <dbReference type="EMBL" id="RAU21816.1"/>
    </source>
</evidence>
<feature type="transmembrane region" description="Helical" evidence="1">
    <location>
        <begin position="597"/>
        <end position="618"/>
    </location>
</feature>
<accession>A0A364NXN0</accession>
<evidence type="ECO:0000256" key="1">
    <source>
        <dbReference type="SAM" id="Phobius"/>
    </source>
</evidence>
<keyword evidence="1" id="KW-0472">Membrane</keyword>
<reference evidence="2 3" key="1">
    <citation type="submission" date="2017-11" db="EMBL/GenBank/DDBJ databases">
        <title>Draft genome sequence of magnetotactic bacterium Magnetospirillum kuznetsovii LBB-42.</title>
        <authorList>
            <person name="Grouzdev D.S."/>
            <person name="Rysina M.S."/>
            <person name="Baslerov R.V."/>
            <person name="Koziaeva V."/>
        </authorList>
    </citation>
    <scope>NUCLEOTIDE SEQUENCE [LARGE SCALE GENOMIC DNA]</scope>
    <source>
        <strain evidence="2 3">LBB-42</strain>
    </source>
</reference>
<feature type="transmembrane region" description="Helical" evidence="1">
    <location>
        <begin position="495"/>
        <end position="514"/>
    </location>
</feature>
<dbReference type="RefSeq" id="WP_112144580.1">
    <property type="nucleotide sequence ID" value="NZ_PGTO01000007.1"/>
</dbReference>
<keyword evidence="1" id="KW-0812">Transmembrane</keyword>
<feature type="transmembrane region" description="Helical" evidence="1">
    <location>
        <begin position="236"/>
        <end position="260"/>
    </location>
</feature>
<gene>
    <name evidence="2" type="ORF">CU669_10945</name>
</gene>
<comment type="caution">
    <text evidence="2">The sequence shown here is derived from an EMBL/GenBank/DDBJ whole genome shotgun (WGS) entry which is preliminary data.</text>
</comment>
<name>A0A364NXN0_9PROT</name>
<protein>
    <submittedName>
        <fullName evidence="2">Uncharacterized protein</fullName>
    </submittedName>
</protein>
<keyword evidence="3" id="KW-1185">Reference proteome</keyword>
<feature type="transmembrane region" description="Helical" evidence="1">
    <location>
        <begin position="658"/>
        <end position="678"/>
    </location>
</feature>
<feature type="transmembrane region" description="Helical" evidence="1">
    <location>
        <begin position="411"/>
        <end position="436"/>
    </location>
</feature>
<sequence>MPMYLRRIRDVAAAFSAPSVQCWIQVACLALILVGGLAHLAPDANESYLLAAKFEWYRHDVDGRRSIELPWWVRSFKTGERLLVPVAMPPVVPKGQWFVDILANESGCENVGHVIVGEAVQSLRKTPYAAWQRIELPPPLPGPVTLELSYRPACPDGHLSVWGVFDDPPSADRALMESGGRRMLLDRLLPVPFRSTPVPFVGLVELDFIEHMDDVAGKVPAVRYGVRAQAIGRHEISLWAMWFGAAGSLAHLAALAVGFWLREPAWATALFGAFATTVAVRLDAVARVRVDIRWRAGIDGLREVISQDLPRPSQILNGDGIFADAAQYFAHAVSIYANQENLLFDTPYGLSMMSAALFPLTGISPIPVVMLNILIQAATGLLIYYLCFRISGRKWLSFLPLVYWMVFDRPFKYALMYLTEAPATALLLAGLAIILARPGASPSVPTRYAELPFLLLAGALLSMATYTRDIVVVLIPACVVITAIVYGWKPRSLGFAGLVLMGVVIWWLPLPMIFPGKTFSPMGFTPVALTRIGQASTLMVGEGGESTVTGLIGNAMVSFLRPLADDPLGGLYRMIAGFWWPNWGGDTEAAFHHASPFILPIYNLLEWPLLIGAFLLMWHRDGLALIRIRWWCLVALLAYVTTFHIVLWSAVQPRNKEIYYPEVIILAFLGLTAAVEWVRGWGAVWRQRIASETPPPAAGGATSRTDR</sequence>
<organism evidence="2 3">
    <name type="scientific">Paramagnetospirillum kuznetsovii</name>
    <dbReference type="NCBI Taxonomy" id="2053833"/>
    <lineage>
        <taxon>Bacteria</taxon>
        <taxon>Pseudomonadati</taxon>
        <taxon>Pseudomonadota</taxon>
        <taxon>Alphaproteobacteria</taxon>
        <taxon>Rhodospirillales</taxon>
        <taxon>Magnetospirillaceae</taxon>
        <taxon>Paramagnetospirillum</taxon>
    </lineage>
</organism>
<feature type="transmembrane region" description="Helical" evidence="1">
    <location>
        <begin position="368"/>
        <end position="391"/>
    </location>
</feature>
<proteinExistence type="predicted"/>
<dbReference type="AlphaFoldDB" id="A0A364NXN0"/>